<gene>
    <name evidence="3" type="primary">11431427</name>
    <name evidence="1" type="ordered locus">MTR_7g100380</name>
    <name evidence="2" type="ORF">MtrunA17_Chr7g0263411</name>
</gene>
<evidence type="ECO:0000313" key="2">
    <source>
        <dbReference type="EMBL" id="RHN48404.1"/>
    </source>
</evidence>
<dbReference type="AlphaFoldDB" id="G7L0Q3"/>
<dbReference type="InterPro" id="IPR039620">
    <property type="entry name" value="BKI1/MAKR1/3/4"/>
</dbReference>
<dbReference type="EnsemblPlants" id="AES81768">
    <property type="protein sequence ID" value="AES81768"/>
    <property type="gene ID" value="MTR_7g100380"/>
</dbReference>
<evidence type="ECO:0000313" key="1">
    <source>
        <dbReference type="EMBL" id="AES81768.1"/>
    </source>
</evidence>
<reference evidence="1 4" key="2">
    <citation type="journal article" date="2014" name="BMC Genomics">
        <title>An improved genome release (version Mt4.0) for the model legume Medicago truncatula.</title>
        <authorList>
            <person name="Tang H."/>
            <person name="Krishnakumar V."/>
            <person name="Bidwell S."/>
            <person name="Rosen B."/>
            <person name="Chan A."/>
            <person name="Zhou S."/>
            <person name="Gentzbittel L."/>
            <person name="Childs K.L."/>
            <person name="Yandell M."/>
            <person name="Gundlach H."/>
            <person name="Mayer K.F."/>
            <person name="Schwartz D.C."/>
            <person name="Town C.D."/>
        </authorList>
    </citation>
    <scope>GENOME REANNOTATION</scope>
    <source>
        <strain evidence="3 4">cv. Jemalong A17</strain>
    </source>
</reference>
<evidence type="ECO:0000313" key="3">
    <source>
        <dbReference type="EnsemblPlants" id="AES81768"/>
    </source>
</evidence>
<name>G7L0Q3_MEDTR</name>
<dbReference type="KEGG" id="mtr:11431427"/>
<dbReference type="PANTHER" id="PTHR33312:SF5">
    <property type="entry name" value="MEMBRANE-ASSOCIATED KINASE REGULATOR 4-RELATED"/>
    <property type="match status" value="1"/>
</dbReference>
<reference evidence="3" key="3">
    <citation type="submission" date="2015-04" db="UniProtKB">
        <authorList>
            <consortium name="EnsemblPlants"/>
        </authorList>
    </citation>
    <scope>IDENTIFICATION</scope>
    <source>
        <strain evidence="3">cv. Jemalong A17</strain>
    </source>
</reference>
<evidence type="ECO:0000313" key="4">
    <source>
        <dbReference type="Proteomes" id="UP000002051"/>
    </source>
</evidence>
<dbReference type="HOGENOM" id="CLU_1484148_0_0_1"/>
<organism evidence="1 4">
    <name type="scientific">Medicago truncatula</name>
    <name type="common">Barrel medic</name>
    <name type="synonym">Medicago tribuloides</name>
    <dbReference type="NCBI Taxonomy" id="3880"/>
    <lineage>
        <taxon>Eukaryota</taxon>
        <taxon>Viridiplantae</taxon>
        <taxon>Streptophyta</taxon>
        <taxon>Embryophyta</taxon>
        <taxon>Tracheophyta</taxon>
        <taxon>Spermatophyta</taxon>
        <taxon>Magnoliopsida</taxon>
        <taxon>eudicotyledons</taxon>
        <taxon>Gunneridae</taxon>
        <taxon>Pentapetalae</taxon>
        <taxon>rosids</taxon>
        <taxon>fabids</taxon>
        <taxon>Fabales</taxon>
        <taxon>Fabaceae</taxon>
        <taxon>Papilionoideae</taxon>
        <taxon>50 kb inversion clade</taxon>
        <taxon>NPAAA clade</taxon>
        <taxon>Hologalegina</taxon>
        <taxon>IRL clade</taxon>
        <taxon>Trifolieae</taxon>
        <taxon>Medicago</taxon>
    </lineage>
</organism>
<dbReference type="Proteomes" id="UP000265566">
    <property type="component" value="Chromosome 7"/>
</dbReference>
<dbReference type="PANTHER" id="PTHR33312">
    <property type="entry name" value="MEMBRANE-ASSOCIATED KINASE REGULATOR 4-RELATED"/>
    <property type="match status" value="1"/>
</dbReference>
<dbReference type="Gramene" id="rna43117">
    <property type="protein sequence ID" value="RHN48404.1"/>
    <property type="gene ID" value="gene43117"/>
</dbReference>
<protein>
    <submittedName>
        <fullName evidence="1 3">Uncharacterized protein</fullName>
    </submittedName>
</protein>
<dbReference type="EMBL" id="PSQE01000007">
    <property type="protein sequence ID" value="RHN48404.1"/>
    <property type="molecule type" value="Genomic_DNA"/>
</dbReference>
<dbReference type="OrthoDB" id="1431338at2759"/>
<sequence length="182" mass="20857">MATKKVPLIRVDEDYIDMIMSPYDKLSPKQQTRGFARSQSCRFRADSNPTEYQFQCSTKAKEHWSKKVKYAKKSLLVQKLKSYKAYLKSLFTKTACSADKSNVVEMNKPKCPHNEEGKRKSFQNIYDEKRRSSASSYFSINLAENYNRLSVNSETEEGSIAEAIAHCKQSQQGNGSNKDSHE</sequence>
<dbReference type="GO" id="GO:0005886">
    <property type="term" value="C:plasma membrane"/>
    <property type="evidence" value="ECO:0007669"/>
    <property type="project" value="InterPro"/>
</dbReference>
<dbReference type="EMBL" id="CM001223">
    <property type="protein sequence ID" value="AES81768.1"/>
    <property type="molecule type" value="Genomic_DNA"/>
</dbReference>
<keyword evidence="4" id="KW-1185">Reference proteome</keyword>
<dbReference type="Proteomes" id="UP000002051">
    <property type="component" value="Unassembled WGS sequence"/>
</dbReference>
<dbReference type="PaxDb" id="3880-AES81768"/>
<proteinExistence type="predicted"/>
<reference evidence="1 4" key="1">
    <citation type="journal article" date="2011" name="Nature">
        <title>The Medicago genome provides insight into the evolution of rhizobial symbioses.</title>
        <authorList>
            <person name="Young N.D."/>
            <person name="Debelle F."/>
            <person name="Oldroyd G.E."/>
            <person name="Geurts R."/>
            <person name="Cannon S.B."/>
            <person name="Udvardi M.K."/>
            <person name="Benedito V.A."/>
            <person name="Mayer K.F."/>
            <person name="Gouzy J."/>
            <person name="Schoof H."/>
            <person name="Van de Peer Y."/>
            <person name="Proost S."/>
            <person name="Cook D.R."/>
            <person name="Meyers B.C."/>
            <person name="Spannagl M."/>
            <person name="Cheung F."/>
            <person name="De Mita S."/>
            <person name="Krishnakumar V."/>
            <person name="Gundlach H."/>
            <person name="Zhou S."/>
            <person name="Mudge J."/>
            <person name="Bharti A.K."/>
            <person name="Murray J.D."/>
            <person name="Naoumkina M.A."/>
            <person name="Rosen B."/>
            <person name="Silverstein K.A."/>
            <person name="Tang H."/>
            <person name="Rombauts S."/>
            <person name="Zhao P.X."/>
            <person name="Zhou P."/>
            <person name="Barbe V."/>
            <person name="Bardou P."/>
            <person name="Bechner M."/>
            <person name="Bellec A."/>
            <person name="Berger A."/>
            <person name="Berges H."/>
            <person name="Bidwell S."/>
            <person name="Bisseling T."/>
            <person name="Choisne N."/>
            <person name="Couloux A."/>
            <person name="Denny R."/>
            <person name="Deshpande S."/>
            <person name="Dai X."/>
            <person name="Doyle J.J."/>
            <person name="Dudez A.M."/>
            <person name="Farmer A.D."/>
            <person name="Fouteau S."/>
            <person name="Franken C."/>
            <person name="Gibelin C."/>
            <person name="Gish J."/>
            <person name="Goldstein S."/>
            <person name="Gonzalez A.J."/>
            <person name="Green P.J."/>
            <person name="Hallab A."/>
            <person name="Hartog M."/>
            <person name="Hua A."/>
            <person name="Humphray S.J."/>
            <person name="Jeong D.H."/>
            <person name="Jing Y."/>
            <person name="Jocker A."/>
            <person name="Kenton S.M."/>
            <person name="Kim D.J."/>
            <person name="Klee K."/>
            <person name="Lai H."/>
            <person name="Lang C."/>
            <person name="Lin S."/>
            <person name="Macmil S.L."/>
            <person name="Magdelenat G."/>
            <person name="Matthews L."/>
            <person name="McCorrison J."/>
            <person name="Monaghan E.L."/>
            <person name="Mun J.H."/>
            <person name="Najar F.Z."/>
            <person name="Nicholson C."/>
            <person name="Noirot C."/>
            <person name="O'Bleness M."/>
            <person name="Paule C.R."/>
            <person name="Poulain J."/>
            <person name="Prion F."/>
            <person name="Qin B."/>
            <person name="Qu C."/>
            <person name="Retzel E.F."/>
            <person name="Riddle C."/>
            <person name="Sallet E."/>
            <person name="Samain S."/>
            <person name="Samson N."/>
            <person name="Sanders I."/>
            <person name="Saurat O."/>
            <person name="Scarpelli C."/>
            <person name="Schiex T."/>
            <person name="Segurens B."/>
            <person name="Severin A.J."/>
            <person name="Sherrier D.J."/>
            <person name="Shi R."/>
            <person name="Sims S."/>
            <person name="Singer S.R."/>
            <person name="Sinharoy S."/>
            <person name="Sterck L."/>
            <person name="Viollet A."/>
            <person name="Wang B.B."/>
            <person name="Wang K."/>
            <person name="Wang M."/>
            <person name="Wang X."/>
            <person name="Warfsmann J."/>
            <person name="Weissenbach J."/>
            <person name="White D.D."/>
            <person name="White J.D."/>
            <person name="Wiley G.B."/>
            <person name="Wincker P."/>
            <person name="Xing Y."/>
            <person name="Yang L."/>
            <person name="Yao Z."/>
            <person name="Ying F."/>
            <person name="Zhai J."/>
            <person name="Zhou L."/>
            <person name="Zuber A."/>
            <person name="Denarie J."/>
            <person name="Dixon R.A."/>
            <person name="May G.D."/>
            <person name="Schwartz D.C."/>
            <person name="Rogers J."/>
            <person name="Quetier F."/>
            <person name="Town C.D."/>
            <person name="Roe B.A."/>
        </authorList>
    </citation>
    <scope>NUCLEOTIDE SEQUENCE [LARGE SCALE GENOMIC DNA]</scope>
    <source>
        <strain evidence="1">A17</strain>
        <strain evidence="3 4">cv. Jemalong A17</strain>
    </source>
</reference>
<accession>G7L0Q3</accession>
<reference evidence="2" key="4">
    <citation type="journal article" date="2018" name="Nat. Plants">
        <title>Whole-genome landscape of Medicago truncatula symbiotic genes.</title>
        <authorList>
            <person name="Pecrix Y."/>
            <person name="Gamas P."/>
            <person name="Carrere S."/>
        </authorList>
    </citation>
    <scope>NUCLEOTIDE SEQUENCE</scope>
    <source>
        <tissue evidence="2">Leaves</tissue>
    </source>
</reference>
<dbReference type="GO" id="GO:0019210">
    <property type="term" value="F:kinase inhibitor activity"/>
    <property type="evidence" value="ECO:0007669"/>
    <property type="project" value="InterPro"/>
</dbReference>